<organism evidence="15 16">
    <name type="scientific">Catalinimonas alkaloidigena</name>
    <dbReference type="NCBI Taxonomy" id="1075417"/>
    <lineage>
        <taxon>Bacteria</taxon>
        <taxon>Pseudomonadati</taxon>
        <taxon>Bacteroidota</taxon>
        <taxon>Cytophagia</taxon>
        <taxon>Cytophagales</taxon>
        <taxon>Catalimonadaceae</taxon>
        <taxon>Catalinimonas</taxon>
    </lineage>
</organism>
<dbReference type="RefSeq" id="WP_089686125.1">
    <property type="nucleotide sequence ID" value="NZ_FNFO01000010.1"/>
</dbReference>
<dbReference type="NCBIfam" id="TIGR01143">
    <property type="entry name" value="murF"/>
    <property type="match status" value="1"/>
</dbReference>
<dbReference type="InterPro" id="IPR051046">
    <property type="entry name" value="MurCDEF_CellWall_CoF430Synth"/>
</dbReference>
<dbReference type="Gene3D" id="3.90.190.20">
    <property type="entry name" value="Mur ligase, C-terminal domain"/>
    <property type="match status" value="1"/>
</dbReference>
<dbReference type="Proteomes" id="UP000198510">
    <property type="component" value="Unassembled WGS sequence"/>
</dbReference>
<keyword evidence="4 10" id="KW-0547">Nucleotide-binding</keyword>
<dbReference type="GO" id="GO:0047480">
    <property type="term" value="F:UDP-N-acetylmuramoyl-tripeptide-D-alanyl-D-alanine ligase activity"/>
    <property type="evidence" value="ECO:0007669"/>
    <property type="project" value="UniProtKB-UniRule"/>
</dbReference>
<dbReference type="Gene3D" id="3.40.1390.10">
    <property type="entry name" value="MurE/MurF, N-terminal domain"/>
    <property type="match status" value="1"/>
</dbReference>
<evidence type="ECO:0000259" key="12">
    <source>
        <dbReference type="Pfam" id="PF01225"/>
    </source>
</evidence>
<evidence type="ECO:0000256" key="5">
    <source>
        <dbReference type="ARBA" id="ARBA00022840"/>
    </source>
</evidence>
<evidence type="ECO:0000256" key="11">
    <source>
        <dbReference type="RuleBase" id="RU004136"/>
    </source>
</evidence>
<dbReference type="UniPathway" id="UPA00219"/>
<dbReference type="InterPro" id="IPR036615">
    <property type="entry name" value="Mur_ligase_C_dom_sf"/>
</dbReference>
<evidence type="ECO:0000256" key="8">
    <source>
        <dbReference type="ARBA" id="ARBA00023306"/>
    </source>
</evidence>
<evidence type="ECO:0000256" key="2">
    <source>
        <dbReference type="ARBA" id="ARBA00022598"/>
    </source>
</evidence>
<dbReference type="InterPro" id="IPR036565">
    <property type="entry name" value="Mur-like_cat_sf"/>
</dbReference>
<feature type="domain" description="Mur ligase central" evidence="14">
    <location>
        <begin position="97"/>
        <end position="277"/>
    </location>
</feature>
<dbReference type="Pfam" id="PF01225">
    <property type="entry name" value="Mur_ligase"/>
    <property type="match status" value="1"/>
</dbReference>
<evidence type="ECO:0000256" key="7">
    <source>
        <dbReference type="ARBA" id="ARBA00022984"/>
    </source>
</evidence>
<comment type="pathway">
    <text evidence="10 11">Cell wall biogenesis; peptidoglycan biosynthesis.</text>
</comment>
<evidence type="ECO:0000256" key="9">
    <source>
        <dbReference type="ARBA" id="ARBA00023316"/>
    </source>
</evidence>
<dbReference type="OrthoDB" id="9801978at2"/>
<evidence type="ECO:0000313" key="15">
    <source>
        <dbReference type="EMBL" id="SDM08040.1"/>
    </source>
</evidence>
<evidence type="ECO:0000256" key="1">
    <source>
        <dbReference type="ARBA" id="ARBA00022490"/>
    </source>
</evidence>
<comment type="function">
    <text evidence="10 11">Involved in cell wall formation. Catalyzes the final step in the synthesis of UDP-N-acetylmuramoyl-pentapeptide, the precursor of murein.</text>
</comment>
<dbReference type="Pfam" id="PF02875">
    <property type="entry name" value="Mur_ligase_C"/>
    <property type="match status" value="1"/>
</dbReference>
<dbReference type="GO" id="GO:0005524">
    <property type="term" value="F:ATP binding"/>
    <property type="evidence" value="ECO:0007669"/>
    <property type="project" value="UniProtKB-UniRule"/>
</dbReference>
<dbReference type="GO" id="GO:0008766">
    <property type="term" value="F:UDP-N-acetylmuramoylalanyl-D-glutamyl-2,6-diaminopimelate-D-alanyl-D-alanine ligase activity"/>
    <property type="evidence" value="ECO:0007669"/>
    <property type="project" value="RHEA"/>
</dbReference>
<evidence type="ECO:0000259" key="14">
    <source>
        <dbReference type="Pfam" id="PF08245"/>
    </source>
</evidence>
<dbReference type="Pfam" id="PF08245">
    <property type="entry name" value="Mur_ligase_M"/>
    <property type="match status" value="1"/>
</dbReference>
<dbReference type="InterPro" id="IPR000713">
    <property type="entry name" value="Mur_ligase_N"/>
</dbReference>
<dbReference type="PANTHER" id="PTHR43024">
    <property type="entry name" value="UDP-N-ACETYLMURAMOYL-TRIPEPTIDE--D-ALANYL-D-ALANINE LIGASE"/>
    <property type="match status" value="1"/>
</dbReference>
<keyword evidence="1 10" id="KW-0963">Cytoplasm</keyword>
<dbReference type="HAMAP" id="MF_02019">
    <property type="entry name" value="MurF"/>
    <property type="match status" value="1"/>
</dbReference>
<evidence type="ECO:0000256" key="4">
    <source>
        <dbReference type="ARBA" id="ARBA00022741"/>
    </source>
</evidence>
<feature type="domain" description="Mur ligase N-terminal catalytic" evidence="12">
    <location>
        <begin position="18"/>
        <end position="84"/>
    </location>
</feature>
<accession>A0A1G9QAT2</accession>
<feature type="domain" description="Mur ligase C-terminal" evidence="13">
    <location>
        <begin position="301"/>
        <end position="418"/>
    </location>
</feature>
<evidence type="ECO:0000256" key="6">
    <source>
        <dbReference type="ARBA" id="ARBA00022960"/>
    </source>
</evidence>
<reference evidence="15 16" key="1">
    <citation type="submission" date="2016-10" db="EMBL/GenBank/DDBJ databases">
        <authorList>
            <person name="de Groot N.N."/>
        </authorList>
    </citation>
    <scope>NUCLEOTIDE SEQUENCE [LARGE SCALE GENOMIC DNA]</scope>
    <source>
        <strain evidence="15 16">DSM 25186</strain>
    </source>
</reference>
<dbReference type="EC" id="6.3.2.10" evidence="10 11"/>
<dbReference type="InterPro" id="IPR005863">
    <property type="entry name" value="UDP-N-AcMur_synth"/>
</dbReference>
<keyword evidence="6 10" id="KW-0133">Cell shape</keyword>
<dbReference type="Gene3D" id="3.40.1190.10">
    <property type="entry name" value="Mur-like, catalytic domain"/>
    <property type="match status" value="1"/>
</dbReference>
<gene>
    <name evidence="10" type="primary">murF</name>
    <name evidence="15" type="ORF">SAMN05421823_110101</name>
</gene>
<dbReference type="GO" id="GO:0009252">
    <property type="term" value="P:peptidoglycan biosynthetic process"/>
    <property type="evidence" value="ECO:0007669"/>
    <property type="project" value="UniProtKB-UniRule"/>
</dbReference>
<protein>
    <recommendedName>
        <fullName evidence="10 11">UDP-N-acetylmuramoyl-tripeptide--D-alanyl-D-alanine ligase</fullName>
        <ecNumber evidence="10 11">6.3.2.10</ecNumber>
    </recommendedName>
    <alternativeName>
        <fullName evidence="10">D-alanyl-D-alanine-adding enzyme</fullName>
    </alternativeName>
</protein>
<dbReference type="SUPFAM" id="SSF63418">
    <property type="entry name" value="MurE/MurF N-terminal domain"/>
    <property type="match status" value="1"/>
</dbReference>
<keyword evidence="8 10" id="KW-0131">Cell cycle</keyword>
<sequence>MYTSTETLYRHFQECGAVSTDTRRIPADSIFIALKGPRFNGNQFAAEALQQGACYAVVDERDAVVNERCLLVEDGLKALQNLARMHRRQLSIPVLAVGGSNGKTTTKELIAAVLGKKFRTFATRGNLNNHIGVPLTLLSIFADTEMAVIEMGANAPDEIDLLCRIAEPTHGIITNVGLDHLEGFGSHEGVIRANGELYDYLAQHEGMAFVNTNEPDLVRMAEVLRYLTKYPNPGDFYHCTLLPSDFFVKVQAEDGTEIQTQLFGRYNFPNIATALCIGKYFEVPPADAHAAIADYVPKNNRSQLVQKDHNTILLDAYNANPSSMQAAVENLAHLKAAHKTVILGDMLEMGHESESEHRKLGQLLQRLHFDTVLLCGHEMQYAHREAPGSHWFADRQALKAWLADHPIRDSYVLLKGSRGIGLEEVVEGL</sequence>
<keyword evidence="2 10" id="KW-0436">Ligase</keyword>
<dbReference type="InterPro" id="IPR013221">
    <property type="entry name" value="Mur_ligase_cen"/>
</dbReference>
<proteinExistence type="inferred from homology"/>
<name>A0A1G9QAT2_9BACT</name>
<evidence type="ECO:0000313" key="16">
    <source>
        <dbReference type="Proteomes" id="UP000198510"/>
    </source>
</evidence>
<keyword evidence="5 10" id="KW-0067">ATP-binding</keyword>
<dbReference type="GO" id="GO:0071555">
    <property type="term" value="P:cell wall organization"/>
    <property type="evidence" value="ECO:0007669"/>
    <property type="project" value="UniProtKB-KW"/>
</dbReference>
<evidence type="ECO:0000256" key="3">
    <source>
        <dbReference type="ARBA" id="ARBA00022618"/>
    </source>
</evidence>
<dbReference type="EMBL" id="FNFO01000010">
    <property type="protein sequence ID" value="SDM08040.1"/>
    <property type="molecule type" value="Genomic_DNA"/>
</dbReference>
<comment type="similarity">
    <text evidence="10">Belongs to the MurCDEF family. MurF subfamily.</text>
</comment>
<dbReference type="InterPro" id="IPR035911">
    <property type="entry name" value="MurE/MurF_N"/>
</dbReference>
<dbReference type="STRING" id="1075417.SAMN05421823_110101"/>
<feature type="binding site" evidence="10">
    <location>
        <begin position="99"/>
        <end position="105"/>
    </location>
    <ligand>
        <name>ATP</name>
        <dbReference type="ChEBI" id="CHEBI:30616"/>
    </ligand>
</feature>
<keyword evidence="3 10" id="KW-0132">Cell division</keyword>
<evidence type="ECO:0000259" key="13">
    <source>
        <dbReference type="Pfam" id="PF02875"/>
    </source>
</evidence>
<keyword evidence="16" id="KW-1185">Reference proteome</keyword>
<dbReference type="InterPro" id="IPR004101">
    <property type="entry name" value="Mur_ligase_C"/>
</dbReference>
<dbReference type="GO" id="GO:0005737">
    <property type="term" value="C:cytoplasm"/>
    <property type="evidence" value="ECO:0007669"/>
    <property type="project" value="UniProtKB-SubCell"/>
</dbReference>
<dbReference type="SUPFAM" id="SSF53244">
    <property type="entry name" value="MurD-like peptide ligases, peptide-binding domain"/>
    <property type="match status" value="1"/>
</dbReference>
<keyword evidence="7 10" id="KW-0573">Peptidoglycan synthesis</keyword>
<keyword evidence="9 10" id="KW-0961">Cell wall biogenesis/degradation</keyword>
<comment type="subcellular location">
    <subcellularLocation>
        <location evidence="10 11">Cytoplasm</location>
    </subcellularLocation>
</comment>
<dbReference type="PANTHER" id="PTHR43024:SF1">
    <property type="entry name" value="UDP-N-ACETYLMURAMOYL-TRIPEPTIDE--D-ALANYL-D-ALANINE LIGASE"/>
    <property type="match status" value="1"/>
</dbReference>
<dbReference type="SUPFAM" id="SSF53623">
    <property type="entry name" value="MurD-like peptide ligases, catalytic domain"/>
    <property type="match status" value="1"/>
</dbReference>
<comment type="catalytic activity">
    <reaction evidence="10 11">
        <text>D-alanyl-D-alanine + UDP-N-acetyl-alpha-D-muramoyl-L-alanyl-gamma-D-glutamyl-meso-2,6-diaminopimelate + ATP = UDP-N-acetyl-alpha-D-muramoyl-L-alanyl-gamma-D-glutamyl-meso-2,6-diaminopimeloyl-D-alanyl-D-alanine + ADP + phosphate + H(+)</text>
        <dbReference type="Rhea" id="RHEA:28374"/>
        <dbReference type="ChEBI" id="CHEBI:15378"/>
        <dbReference type="ChEBI" id="CHEBI:30616"/>
        <dbReference type="ChEBI" id="CHEBI:43474"/>
        <dbReference type="ChEBI" id="CHEBI:57822"/>
        <dbReference type="ChEBI" id="CHEBI:61386"/>
        <dbReference type="ChEBI" id="CHEBI:83905"/>
        <dbReference type="ChEBI" id="CHEBI:456216"/>
        <dbReference type="EC" id="6.3.2.10"/>
    </reaction>
</comment>
<evidence type="ECO:0000256" key="10">
    <source>
        <dbReference type="HAMAP-Rule" id="MF_02019"/>
    </source>
</evidence>
<dbReference type="GO" id="GO:0051301">
    <property type="term" value="P:cell division"/>
    <property type="evidence" value="ECO:0007669"/>
    <property type="project" value="UniProtKB-KW"/>
</dbReference>
<dbReference type="AlphaFoldDB" id="A0A1G9QAT2"/>
<dbReference type="GO" id="GO:0008360">
    <property type="term" value="P:regulation of cell shape"/>
    <property type="evidence" value="ECO:0007669"/>
    <property type="project" value="UniProtKB-KW"/>
</dbReference>